<feature type="transmembrane region" description="Helical" evidence="2">
    <location>
        <begin position="929"/>
        <end position="953"/>
    </location>
</feature>
<dbReference type="Proteomes" id="UP000054408">
    <property type="component" value="Unassembled WGS sequence"/>
</dbReference>
<keyword evidence="4" id="KW-1185">Reference proteome</keyword>
<dbReference type="SUPFAM" id="SSF51126">
    <property type="entry name" value="Pectin lyase-like"/>
    <property type="match status" value="3"/>
</dbReference>
<feature type="transmembrane region" description="Helical" evidence="2">
    <location>
        <begin position="1229"/>
        <end position="1249"/>
    </location>
</feature>
<evidence type="ECO:0000313" key="3">
    <source>
        <dbReference type="EMBL" id="KNC48225.1"/>
    </source>
</evidence>
<sequence length="1548" mass="161071">MGAPWRSLAEAAAVAVSGDVLRLAGGLYDGIDNRGIELAVNITLTGPPPSPLCPDSVFTALAEALVARAPNRPVALAVPPSGQFHGSWAEPGDGSAPAFASRHLEFPPSGAEIPLPSVTDVMAAVGIDASCVPILDGGGVTRVLAFSLDSTSSDPQSSWVHVGLHRLVISDGSAESRGGALYIGKATVADLTDVVLYNSTAGNLGGGAYIGSRVGTVRGLSAVWCTAERGGGLGIGFMGRPVVLSQLLVAYNAAATVGGGLFSVCTTLQLEDATLIGNLATVGGGMFANQAHTYPFEVAVAVLDSRFERNIARLAGGGLVVSDEAAHDSASTASLLRVVFVNNRVEGPMSEDEEAEMNGMAILGLDTNFVGGGALFGLSVSHLDVSASTFESNSATSHTSSIAFGGAVVLKSTQGARFSSVELASNSVRGGTFCRQGGSFSLHNSVVVFTNVTVTNSLADPIHARMTSSEHEYPGVSWGGALYAQSSDVSISASVFVDNTARGWSVTAAGALFIDLKTRLVLTDSRLERNSVVSYQTGFAEHESLLRSDPELSPTKVYKAALVQMMKATKDHGLCTGGAIHARGDANLDISRCVLSGNAALTSGGAIDALLTRRIVLTDVTMEHNRALAGGAVALSSSTISLTSCLLKQNTAWLRGGGMYGDASSHITVTTSRIETNGAAFGGAIHALPPGSVHISGNTLQLGNEPVFCEPYGIEPVGVLPDTATPSSYLHPRPTFRIVDLLGRTVAHDDETSLVIIPRESMSGTGALSRSSSVFLANNIAAATSGVAHFSDVTIEGRVGSVAELVAVAPELETRTAFFFDVNLTSCLPGFHHVGSSECQACPSGSYNLDGGECKPCPAHAQCLGGNTLVTPIPGWWRASPSSVSMFRCFPGACAGGDSCADDRVPSSRLCGTCIDTFSHFGNLCTKCLFSPVVSASVAALSCVAFAVFSTALRGSRSPALVVCVHTFQVMHIMMLDTQAFDNSRFFSLLSYPRLAACIGVGDYYRTFVARVIFMSMPVLLAPLLYGVARGLQRVTSWRWLASFVHWRYFVFGCANMLLLLYIPLVDGGLSHFSCREVGSVWLLNSNVSVECFTDLWWRYATVAGILALFVGIGWPVLMLWLIYQTTILDKTPSSAYAWLRRPPSEATLGLSLRNAFGVFFSRDFETPFRLWLVVWLAQKLVLVIISVSLRHADLAVTRSFVLCLVSLGMLLVQTLLTPWRTTRTNAMVLFSLGAQTVGAIFALAASAVEADTLYALFVSVIVLVFLVVGVLVALRLAVVLRSRPSIRDTTLNPHGVSHLPDRSVGEATASAGGINAGAELSDGGAKHVAISFSASAMFDSSLGLPNLGVSGPLSQAAVQTNPALIASQSARVIPSQQPPDGGSGSFASYSGSPSAAAGGGSMLLDSGPGIHLAPVPEVPLHSSLGPCSTSSIQFGSLNDLFTYARRAAAADEPTRSAAVALLQATAADAPVPLADLAVFADSRAAADAALSASNVLHEAALTVPASGSAGLITSDSSERLDDSSSNAVSTVWQVARYVLAANNPSAA</sequence>
<dbReference type="PANTHER" id="PTHR11319:SF35">
    <property type="entry name" value="OUTER MEMBRANE PROTEIN PMPC-RELATED"/>
    <property type="match status" value="1"/>
</dbReference>
<feature type="transmembrane region" description="Helical" evidence="2">
    <location>
        <begin position="1196"/>
        <end position="1217"/>
    </location>
</feature>
<evidence type="ECO:0000256" key="1">
    <source>
        <dbReference type="SAM" id="MobiDB-lite"/>
    </source>
</evidence>
<organism evidence="3 4">
    <name type="scientific">Thecamonas trahens ATCC 50062</name>
    <dbReference type="NCBI Taxonomy" id="461836"/>
    <lineage>
        <taxon>Eukaryota</taxon>
        <taxon>Apusozoa</taxon>
        <taxon>Apusomonadida</taxon>
        <taxon>Apusomonadidae</taxon>
        <taxon>Thecamonas</taxon>
    </lineage>
</organism>
<gene>
    <name evidence="3" type="ORF">AMSG_04455</name>
</gene>
<feature type="transmembrane region" description="Helical" evidence="2">
    <location>
        <begin position="1040"/>
        <end position="1063"/>
    </location>
</feature>
<dbReference type="GeneID" id="25563997"/>
<dbReference type="STRING" id="461836.A0A0L0D7P3"/>
<evidence type="ECO:0000256" key="2">
    <source>
        <dbReference type="SAM" id="Phobius"/>
    </source>
</evidence>
<dbReference type="Gene3D" id="2.160.20.10">
    <property type="entry name" value="Single-stranded right-handed beta-helix, Pectin lyase-like"/>
    <property type="match status" value="1"/>
</dbReference>
<dbReference type="InterPro" id="IPR012334">
    <property type="entry name" value="Pectin_lyas_fold"/>
</dbReference>
<feature type="transmembrane region" description="Helical" evidence="2">
    <location>
        <begin position="1255"/>
        <end position="1279"/>
    </location>
</feature>
<proteinExistence type="predicted"/>
<dbReference type="EMBL" id="GL349450">
    <property type="protein sequence ID" value="KNC48225.1"/>
    <property type="molecule type" value="Genomic_DNA"/>
</dbReference>
<reference evidence="3 4" key="1">
    <citation type="submission" date="2010-05" db="EMBL/GenBank/DDBJ databases">
        <title>The Genome Sequence of Thecamonas trahens ATCC 50062.</title>
        <authorList>
            <consortium name="The Broad Institute Genome Sequencing Platform"/>
            <person name="Russ C."/>
            <person name="Cuomo C."/>
            <person name="Shea T."/>
            <person name="Young S.K."/>
            <person name="Zeng Q."/>
            <person name="Koehrsen M."/>
            <person name="Haas B."/>
            <person name="Borodovsky M."/>
            <person name="Guigo R."/>
            <person name="Alvarado L."/>
            <person name="Berlin A."/>
            <person name="Bochicchio J."/>
            <person name="Borenstein D."/>
            <person name="Chapman S."/>
            <person name="Chen Z."/>
            <person name="Freedman E."/>
            <person name="Gellesch M."/>
            <person name="Goldberg J."/>
            <person name="Griggs A."/>
            <person name="Gujja S."/>
            <person name="Heilman E."/>
            <person name="Heiman D."/>
            <person name="Hepburn T."/>
            <person name="Howarth C."/>
            <person name="Jen D."/>
            <person name="Larson L."/>
            <person name="Mehta T."/>
            <person name="Park D."/>
            <person name="Pearson M."/>
            <person name="Roberts A."/>
            <person name="Saif S."/>
            <person name="Shenoy N."/>
            <person name="Sisk P."/>
            <person name="Stolte C."/>
            <person name="Sykes S."/>
            <person name="Thomson T."/>
            <person name="Walk T."/>
            <person name="White J."/>
            <person name="Yandava C."/>
            <person name="Burger G."/>
            <person name="Gray M.W."/>
            <person name="Holland P.W.H."/>
            <person name="King N."/>
            <person name="Lang F.B.F."/>
            <person name="Roger A.J."/>
            <person name="Ruiz-Trillo I."/>
            <person name="Lander E."/>
            <person name="Nusbaum C."/>
        </authorList>
    </citation>
    <scope>NUCLEOTIDE SEQUENCE [LARGE SCALE GENOMIC DNA]</scope>
    <source>
        <strain evidence="3 4">ATCC 50062</strain>
    </source>
</reference>
<feature type="transmembrane region" description="Helical" evidence="2">
    <location>
        <begin position="1008"/>
        <end position="1028"/>
    </location>
</feature>
<keyword evidence="2" id="KW-0812">Transmembrane</keyword>
<protein>
    <recommendedName>
        <fullName evidence="5">Right handed beta helix domain-containing protein</fullName>
    </recommendedName>
</protein>
<accession>A0A0L0D7P3</accession>
<dbReference type="RefSeq" id="XP_013758794.1">
    <property type="nucleotide sequence ID" value="XM_013903340.1"/>
</dbReference>
<keyword evidence="2" id="KW-1133">Transmembrane helix</keyword>
<feature type="region of interest" description="Disordered" evidence="1">
    <location>
        <begin position="1372"/>
        <end position="1391"/>
    </location>
</feature>
<keyword evidence="2" id="KW-0472">Membrane</keyword>
<dbReference type="InterPro" id="IPR011050">
    <property type="entry name" value="Pectin_lyase_fold/virulence"/>
</dbReference>
<feature type="transmembrane region" description="Helical" evidence="2">
    <location>
        <begin position="1097"/>
        <end position="1124"/>
    </location>
</feature>
<evidence type="ECO:0008006" key="5">
    <source>
        <dbReference type="Google" id="ProtNLM"/>
    </source>
</evidence>
<dbReference type="eggNOG" id="ENOG502S176">
    <property type="taxonomic scope" value="Eukaryota"/>
</dbReference>
<feature type="transmembrane region" description="Helical" evidence="2">
    <location>
        <begin position="1171"/>
        <end position="1190"/>
    </location>
</feature>
<name>A0A0L0D7P3_THETB</name>
<evidence type="ECO:0000313" key="4">
    <source>
        <dbReference type="Proteomes" id="UP000054408"/>
    </source>
</evidence>
<dbReference type="PANTHER" id="PTHR11319">
    <property type="entry name" value="G PROTEIN-COUPLED RECEPTOR-RELATED"/>
    <property type="match status" value="1"/>
</dbReference>